<name>A0ACB0YBD7_MELEN</name>
<reference evidence="1" key="1">
    <citation type="submission" date="2023-11" db="EMBL/GenBank/DDBJ databases">
        <authorList>
            <person name="Poullet M."/>
        </authorList>
    </citation>
    <scope>NUCLEOTIDE SEQUENCE</scope>
    <source>
        <strain evidence="1">E1834</strain>
    </source>
</reference>
<protein>
    <submittedName>
        <fullName evidence="1">Uncharacterized protein</fullName>
    </submittedName>
</protein>
<evidence type="ECO:0000313" key="2">
    <source>
        <dbReference type="Proteomes" id="UP001497535"/>
    </source>
</evidence>
<organism evidence="1 2">
    <name type="scientific">Meloidogyne enterolobii</name>
    <name type="common">Root-knot nematode worm</name>
    <name type="synonym">Meloidogyne mayaguensis</name>
    <dbReference type="NCBI Taxonomy" id="390850"/>
    <lineage>
        <taxon>Eukaryota</taxon>
        <taxon>Metazoa</taxon>
        <taxon>Ecdysozoa</taxon>
        <taxon>Nematoda</taxon>
        <taxon>Chromadorea</taxon>
        <taxon>Rhabditida</taxon>
        <taxon>Tylenchina</taxon>
        <taxon>Tylenchomorpha</taxon>
        <taxon>Tylenchoidea</taxon>
        <taxon>Meloidogynidae</taxon>
        <taxon>Meloidogyninae</taxon>
        <taxon>Meloidogyne</taxon>
    </lineage>
</organism>
<dbReference type="Proteomes" id="UP001497535">
    <property type="component" value="Unassembled WGS sequence"/>
</dbReference>
<accession>A0ACB0YBD7</accession>
<evidence type="ECO:0000313" key="1">
    <source>
        <dbReference type="EMBL" id="CAK5039652.1"/>
    </source>
</evidence>
<dbReference type="EMBL" id="CAVMJV010000009">
    <property type="protein sequence ID" value="CAK5039652.1"/>
    <property type="molecule type" value="Genomic_DNA"/>
</dbReference>
<sequence>MFNQQGNSNQDKNEHLISMSKQNQQQNLNNESYANENFFVHPHQQQHNFYPTPTSLSSSLGHKRQLTEEHLNQEEKVEEWNM</sequence>
<comment type="caution">
    <text evidence="1">The sequence shown here is derived from an EMBL/GenBank/DDBJ whole genome shotgun (WGS) entry which is preliminary data.</text>
</comment>
<keyword evidence="2" id="KW-1185">Reference proteome</keyword>
<gene>
    <name evidence="1" type="ORF">MENTE1834_LOCUS9998</name>
</gene>
<proteinExistence type="predicted"/>